<dbReference type="Gene3D" id="3.30.1010.10">
    <property type="entry name" value="Phosphatidylinositol 3-kinase Catalytic Subunit, Chain A, domain 4"/>
    <property type="match status" value="1"/>
</dbReference>
<proteinExistence type="predicted"/>
<accession>C1MHB5</accession>
<dbReference type="AlphaFoldDB" id="C1MHB5"/>
<feature type="non-terminal residue" evidence="4">
    <location>
        <position position="1"/>
    </location>
</feature>
<evidence type="ECO:0000259" key="3">
    <source>
        <dbReference type="PROSITE" id="PS51190"/>
    </source>
</evidence>
<evidence type="ECO:0000259" key="2">
    <source>
        <dbReference type="PROSITE" id="PS50290"/>
    </source>
</evidence>
<feature type="domain" description="PI3K/PI4K catalytic" evidence="2">
    <location>
        <begin position="37"/>
        <end position="368"/>
    </location>
</feature>
<dbReference type="InterPro" id="IPR036940">
    <property type="entry name" value="PI3/4_kinase_cat_sf"/>
</dbReference>
<dbReference type="InterPro" id="IPR000403">
    <property type="entry name" value="PI3/4_kinase_cat_dom"/>
</dbReference>
<dbReference type="PROSITE" id="PS51190">
    <property type="entry name" value="FATC"/>
    <property type="match status" value="1"/>
</dbReference>
<dbReference type="OrthoDB" id="498235at2759"/>
<feature type="region of interest" description="Disordered" evidence="1">
    <location>
        <begin position="172"/>
        <end position="196"/>
    </location>
</feature>
<protein>
    <submittedName>
        <fullName evidence="4">Predicted protein</fullName>
    </submittedName>
</protein>
<dbReference type="PANTHER" id="PTHR11139">
    <property type="entry name" value="ATAXIA TELANGIECTASIA MUTATED ATM -RELATED"/>
    <property type="match status" value="1"/>
</dbReference>
<dbReference type="InterPro" id="IPR037706">
    <property type="entry name" value="DNA-PK_dom"/>
</dbReference>
<name>C1MHB5_MICPC</name>
<dbReference type="InterPro" id="IPR050517">
    <property type="entry name" value="DDR_Repair_Kinase"/>
</dbReference>
<dbReference type="EMBL" id="GG663735">
    <property type="protein sequence ID" value="EEH60179.1"/>
    <property type="molecule type" value="Genomic_DNA"/>
</dbReference>
<dbReference type="Pfam" id="PF02260">
    <property type="entry name" value="FATC"/>
    <property type="match status" value="1"/>
</dbReference>
<evidence type="ECO:0000313" key="5">
    <source>
        <dbReference type="Proteomes" id="UP000001876"/>
    </source>
</evidence>
<dbReference type="GO" id="GO:0006302">
    <property type="term" value="P:double-strand break repair"/>
    <property type="evidence" value="ECO:0007669"/>
    <property type="project" value="TreeGrafter"/>
</dbReference>
<dbReference type="SMART" id="SM00146">
    <property type="entry name" value="PI3Kc"/>
    <property type="match status" value="1"/>
</dbReference>
<dbReference type="Pfam" id="PF00454">
    <property type="entry name" value="PI3_PI4_kinase"/>
    <property type="match status" value="1"/>
</dbReference>
<gene>
    <name evidence="4" type="ORF">MICPUCDRAFT_2423</name>
</gene>
<dbReference type="SUPFAM" id="SSF56112">
    <property type="entry name" value="Protein kinase-like (PK-like)"/>
    <property type="match status" value="1"/>
</dbReference>
<dbReference type="KEGG" id="mpp:MICPUCDRAFT_2423"/>
<dbReference type="GO" id="GO:0004677">
    <property type="term" value="F:DNA-dependent protein kinase activity"/>
    <property type="evidence" value="ECO:0007669"/>
    <property type="project" value="InterPro"/>
</dbReference>
<dbReference type="InterPro" id="IPR011009">
    <property type="entry name" value="Kinase-like_dom_sf"/>
</dbReference>
<reference evidence="4 5" key="1">
    <citation type="journal article" date="2009" name="Science">
        <title>Green evolution and dynamic adaptations revealed by genomes of the marine picoeukaryotes Micromonas.</title>
        <authorList>
            <person name="Worden A.Z."/>
            <person name="Lee J.H."/>
            <person name="Mock T."/>
            <person name="Rouze P."/>
            <person name="Simmons M.P."/>
            <person name="Aerts A.L."/>
            <person name="Allen A.E."/>
            <person name="Cuvelier M.L."/>
            <person name="Derelle E."/>
            <person name="Everett M.V."/>
            <person name="Foulon E."/>
            <person name="Grimwood J."/>
            <person name="Gundlach H."/>
            <person name="Henrissat B."/>
            <person name="Napoli C."/>
            <person name="McDonald S.M."/>
            <person name="Parker M.S."/>
            <person name="Rombauts S."/>
            <person name="Salamov A."/>
            <person name="Von Dassow P."/>
            <person name="Badger J.H."/>
            <person name="Coutinho P.M."/>
            <person name="Demir E."/>
            <person name="Dubchak I."/>
            <person name="Gentemann C."/>
            <person name="Eikrem W."/>
            <person name="Gready J.E."/>
            <person name="John U."/>
            <person name="Lanier W."/>
            <person name="Lindquist E.A."/>
            <person name="Lucas S."/>
            <person name="Mayer K.F."/>
            <person name="Moreau H."/>
            <person name="Not F."/>
            <person name="Otillar R."/>
            <person name="Panaud O."/>
            <person name="Pangilinan J."/>
            <person name="Paulsen I."/>
            <person name="Piegu B."/>
            <person name="Poliakov A."/>
            <person name="Robbens S."/>
            <person name="Schmutz J."/>
            <person name="Toulza E."/>
            <person name="Wyss T."/>
            <person name="Zelensky A."/>
            <person name="Zhou K."/>
            <person name="Armbrust E.V."/>
            <person name="Bhattacharya D."/>
            <person name="Goodenough U.W."/>
            <person name="Van de Peer Y."/>
            <person name="Grigoriev I.V."/>
        </authorList>
    </citation>
    <scope>NUCLEOTIDE SEQUENCE [LARGE SCALE GENOMIC DNA]</scope>
    <source>
        <strain evidence="4 5">CCMP1545</strain>
    </source>
</reference>
<sequence length="445" mass="47284">VSSSSSTLYRHGVEVPGQYDALVVPPLPNSYAQIVGFEPEVDVFASKQRPKKLIARGGDGREYAFIAKGSEDLRQDDRIQRLFRAMDALLASSPAARSKALRVRTFHVAPLSTRCGLLEFVGGTVPLLHALTSSTKRAQLHSEAHQKTDGGVSADDYLAAMARTPAPEAARALESLSRRAAAEASPGGEQRPPESPALRTTLMNAAGSPDAFLSLRRTYASSLAATSVCGWVAGVGDRHLQNILLDLTDGSLVHIDFGYAFGTATAVLPIPELVPFRATGALLGGLAPNDAKTALRGDMTAAMHALRRGSALLRGVMDVFLREPLIDWQREARQVRVKAGKRVAVAGASGLAGDEGAHVELKIAHAWAKLDLCDPAAVTLAQCAAKHEGSSHWDGMREMVVIAGGGGTQDGKACGSVEEQVERLLRLATDPLVLATSWSGWRPWL</sequence>
<dbReference type="OMA" id="IEWMNDT"/>
<dbReference type="STRING" id="564608.C1MHB5"/>
<organism evidence="5">
    <name type="scientific">Micromonas pusilla (strain CCMP1545)</name>
    <name type="common">Picoplanktonic green alga</name>
    <dbReference type="NCBI Taxonomy" id="564608"/>
    <lineage>
        <taxon>Eukaryota</taxon>
        <taxon>Viridiplantae</taxon>
        <taxon>Chlorophyta</taxon>
        <taxon>Mamiellophyceae</taxon>
        <taxon>Mamiellales</taxon>
        <taxon>Mamiellaceae</taxon>
        <taxon>Micromonas</taxon>
    </lineage>
</organism>
<dbReference type="CDD" id="cd05172">
    <property type="entry name" value="PIKKc_DNA-PK"/>
    <property type="match status" value="1"/>
</dbReference>
<evidence type="ECO:0000313" key="4">
    <source>
        <dbReference type="EMBL" id="EEH60179.1"/>
    </source>
</evidence>
<dbReference type="SMART" id="SM01343">
    <property type="entry name" value="FATC"/>
    <property type="match status" value="1"/>
</dbReference>
<dbReference type="PROSITE" id="PS50290">
    <property type="entry name" value="PI3_4_KINASE_3"/>
    <property type="match status" value="1"/>
</dbReference>
<dbReference type="GeneID" id="9680978"/>
<dbReference type="Gene3D" id="1.10.1070.11">
    <property type="entry name" value="Phosphatidylinositol 3-/4-kinase, catalytic domain"/>
    <property type="match status" value="1"/>
</dbReference>
<dbReference type="PANTHER" id="PTHR11139:SF68">
    <property type="entry name" value="DNA-DEPENDENT PROTEIN KINASE CATALYTIC SUBUNIT"/>
    <property type="match status" value="1"/>
</dbReference>
<feature type="domain" description="FATC" evidence="3">
    <location>
        <begin position="413"/>
        <end position="445"/>
    </location>
</feature>
<dbReference type="GO" id="GO:0000723">
    <property type="term" value="P:telomere maintenance"/>
    <property type="evidence" value="ECO:0007669"/>
    <property type="project" value="TreeGrafter"/>
</dbReference>
<evidence type="ECO:0000256" key="1">
    <source>
        <dbReference type="SAM" id="MobiDB-lite"/>
    </source>
</evidence>
<dbReference type="RefSeq" id="XP_003054927.1">
    <property type="nucleotide sequence ID" value="XM_003054881.2"/>
</dbReference>
<dbReference type="InterPro" id="IPR003152">
    <property type="entry name" value="FATC_dom"/>
</dbReference>
<dbReference type="Proteomes" id="UP000001876">
    <property type="component" value="Unassembled WGS sequence"/>
</dbReference>
<keyword evidence="5" id="KW-1185">Reference proteome</keyword>
<feature type="non-terminal residue" evidence="4">
    <location>
        <position position="445"/>
    </location>
</feature>
<dbReference type="GO" id="GO:0005634">
    <property type="term" value="C:nucleus"/>
    <property type="evidence" value="ECO:0007669"/>
    <property type="project" value="TreeGrafter"/>
</dbReference>
<dbReference type="eggNOG" id="KOG0891">
    <property type="taxonomic scope" value="Eukaryota"/>
</dbReference>